<feature type="region of interest" description="Disordered" evidence="1">
    <location>
        <begin position="157"/>
        <end position="217"/>
    </location>
</feature>
<proteinExistence type="predicted"/>
<dbReference type="GeneTree" id="ENSGT00390000013305"/>
<feature type="compositionally biased region" description="Basic and acidic residues" evidence="1">
    <location>
        <begin position="305"/>
        <end position="320"/>
    </location>
</feature>
<organism evidence="2 3">
    <name type="scientific">Hippocampus comes</name>
    <name type="common">Tiger tail seahorse</name>
    <dbReference type="NCBI Taxonomy" id="109280"/>
    <lineage>
        <taxon>Eukaryota</taxon>
        <taxon>Metazoa</taxon>
        <taxon>Chordata</taxon>
        <taxon>Craniata</taxon>
        <taxon>Vertebrata</taxon>
        <taxon>Euteleostomi</taxon>
        <taxon>Actinopterygii</taxon>
        <taxon>Neopterygii</taxon>
        <taxon>Teleostei</taxon>
        <taxon>Neoteleostei</taxon>
        <taxon>Acanthomorphata</taxon>
        <taxon>Syngnathiaria</taxon>
        <taxon>Syngnathiformes</taxon>
        <taxon>Syngnathoidei</taxon>
        <taxon>Syngnathidae</taxon>
        <taxon>Hippocampus</taxon>
    </lineage>
</organism>
<dbReference type="Ensembl" id="ENSHCOT00000005059.1">
    <property type="protein sequence ID" value="ENSHCOP00000005618.1"/>
    <property type="gene ID" value="ENSHCOG00000000242.1"/>
</dbReference>
<reference evidence="2" key="2">
    <citation type="submission" date="2025-09" db="UniProtKB">
        <authorList>
            <consortium name="Ensembl"/>
        </authorList>
    </citation>
    <scope>IDENTIFICATION</scope>
</reference>
<dbReference type="Proteomes" id="UP000264820">
    <property type="component" value="Unplaced"/>
</dbReference>
<keyword evidence="3" id="KW-1185">Reference proteome</keyword>
<evidence type="ECO:0000313" key="2">
    <source>
        <dbReference type="Ensembl" id="ENSHCOP00000005618.1"/>
    </source>
</evidence>
<dbReference type="GO" id="GO:0016491">
    <property type="term" value="F:oxidoreductase activity"/>
    <property type="evidence" value="ECO:0007669"/>
    <property type="project" value="InterPro"/>
</dbReference>
<name>A0A3Q2XLY4_HIPCM</name>
<feature type="compositionally biased region" description="Polar residues" evidence="1">
    <location>
        <begin position="1"/>
        <end position="15"/>
    </location>
</feature>
<evidence type="ECO:0000256" key="1">
    <source>
        <dbReference type="SAM" id="MobiDB-lite"/>
    </source>
</evidence>
<dbReference type="SUPFAM" id="SSF47240">
    <property type="entry name" value="Ferritin-like"/>
    <property type="match status" value="1"/>
</dbReference>
<dbReference type="InterPro" id="IPR000358">
    <property type="entry name" value="RNR_small_fam"/>
</dbReference>
<sequence>MQSVRSPLSASNENKLSADVGRMSLDKENTPPSLNTARILASKTARKIFAETPLKDVKKNRSREVEPLLKDNPRRFVIFPIQYHDIWRMYKKAEASFWTAEEVRTHPCSRLSARLYGVLTCARVGGSVQGHSALGSSERRREVFHLSRVGLLCGQRRHRQRKPGGALHAGSSGDGGALLLRLPNRHGEHPLGDVQPPHRHLHQRPQRERIPVQRHRNDAVCQEEGRLGAQLDRQQERHLRRARGGFRRRGGHLLLRLLRRHLLAEETRPDARTHLLQRAHQQRRGSPLRLCLSDVQAPGQQAVRGHGDVHHQERRGDRAGVPDAGAARQADRDEL</sequence>
<dbReference type="InterPro" id="IPR009078">
    <property type="entry name" value="Ferritin-like_SF"/>
</dbReference>
<feature type="compositionally biased region" description="Low complexity" evidence="1">
    <location>
        <begin position="164"/>
        <end position="182"/>
    </location>
</feature>
<feature type="compositionally biased region" description="Basic and acidic residues" evidence="1">
    <location>
        <begin position="205"/>
        <end position="217"/>
    </location>
</feature>
<feature type="region of interest" description="Disordered" evidence="1">
    <location>
        <begin position="297"/>
        <end position="335"/>
    </location>
</feature>
<accession>A0A3Q2XLY4</accession>
<protein>
    <submittedName>
        <fullName evidence="2">Ribonucleotide reductase regulatory subunit M2</fullName>
    </submittedName>
</protein>
<dbReference type="AlphaFoldDB" id="A0A3Q2XLY4"/>
<feature type="region of interest" description="Disordered" evidence="1">
    <location>
        <begin position="1"/>
        <end position="33"/>
    </location>
</feature>
<evidence type="ECO:0000313" key="3">
    <source>
        <dbReference type="Proteomes" id="UP000264820"/>
    </source>
</evidence>
<dbReference type="InterPro" id="IPR012348">
    <property type="entry name" value="RNR-like"/>
</dbReference>
<dbReference type="Gene3D" id="1.10.620.20">
    <property type="entry name" value="Ribonucleotide Reductase, subunit A"/>
    <property type="match status" value="1"/>
</dbReference>
<reference evidence="2" key="1">
    <citation type="submission" date="2025-08" db="UniProtKB">
        <authorList>
            <consortium name="Ensembl"/>
        </authorList>
    </citation>
    <scope>IDENTIFICATION</scope>
</reference>
<dbReference type="Pfam" id="PF00268">
    <property type="entry name" value="Ribonuc_red_sm"/>
    <property type="match status" value="1"/>
</dbReference>